<dbReference type="Pfam" id="PF12352">
    <property type="entry name" value="V-SNARE_C"/>
    <property type="match status" value="1"/>
</dbReference>
<keyword evidence="2 8" id="KW-0813">Transport</keyword>
<evidence type="ECO:0000313" key="11">
    <source>
        <dbReference type="EMBL" id="ELR11933.1"/>
    </source>
</evidence>
<evidence type="ECO:0000256" key="4">
    <source>
        <dbReference type="ARBA" id="ARBA00022927"/>
    </source>
</evidence>
<comment type="subcellular location">
    <subcellularLocation>
        <location evidence="1">Golgi apparatus membrane</location>
        <topology evidence="1">Single-pass type IV membrane protein</topology>
    </subcellularLocation>
</comment>
<dbReference type="InterPro" id="IPR027027">
    <property type="entry name" value="GOSR2/Membrin/Bos1"/>
</dbReference>
<evidence type="ECO:0000256" key="7">
    <source>
        <dbReference type="ARBA" id="ARBA00023136"/>
    </source>
</evidence>
<keyword evidence="7 8" id="KW-0472">Membrane</keyword>
<organism evidence="11 12">
    <name type="scientific">Acanthamoeba castellanii (strain ATCC 30010 / Neff)</name>
    <dbReference type="NCBI Taxonomy" id="1257118"/>
    <lineage>
        <taxon>Eukaryota</taxon>
        <taxon>Amoebozoa</taxon>
        <taxon>Discosea</taxon>
        <taxon>Longamoebia</taxon>
        <taxon>Centramoebida</taxon>
        <taxon>Acanthamoebidae</taxon>
        <taxon>Acanthamoeba</taxon>
    </lineage>
</organism>
<evidence type="ECO:0000256" key="2">
    <source>
        <dbReference type="ARBA" id="ARBA00022448"/>
    </source>
</evidence>
<dbReference type="AlphaFoldDB" id="L8GGQ6"/>
<dbReference type="VEuPathDB" id="AmoebaDB:ACA1_399820"/>
<dbReference type="SUPFAM" id="SSF58038">
    <property type="entry name" value="SNARE fusion complex"/>
    <property type="match status" value="1"/>
</dbReference>
<protein>
    <submittedName>
        <fullName evidence="11">VSNARE family protein</fullName>
    </submittedName>
</protein>
<evidence type="ECO:0000256" key="9">
    <source>
        <dbReference type="SAM" id="MobiDB-lite"/>
    </source>
</evidence>
<evidence type="ECO:0000256" key="10">
    <source>
        <dbReference type="SAM" id="Phobius"/>
    </source>
</evidence>
<dbReference type="EMBL" id="KB008145">
    <property type="protein sequence ID" value="ELR11933.1"/>
    <property type="molecule type" value="Genomic_DNA"/>
</dbReference>
<evidence type="ECO:0000256" key="8">
    <source>
        <dbReference type="PIRNR" id="PIRNR028865"/>
    </source>
</evidence>
<dbReference type="GeneID" id="14912419"/>
<dbReference type="GO" id="GO:0005484">
    <property type="term" value="F:SNAP receptor activity"/>
    <property type="evidence" value="ECO:0007669"/>
    <property type="project" value="InterPro"/>
</dbReference>
<proteinExistence type="predicted"/>
<dbReference type="GO" id="GO:0005789">
    <property type="term" value="C:endoplasmic reticulum membrane"/>
    <property type="evidence" value="ECO:0007669"/>
    <property type="project" value="TreeGrafter"/>
</dbReference>
<sequence>MQDVAGIDEKYKQTNKLLMDLRLEFEQLEAAGENSSLSLQETIQLNLTSLSRLLNSLEMECLPSQNSKRKEIWRIRIQQIAEEYKDMRNSLGSLLQKRRSKEQEEEQRRQLLGEGRMRRQATSVAIDNLYQESNSLDRSNRAAQNIHEMGSSILSSLGQQNELIKSAHRKLLDVGNTLGLSRSVMRMIENRQNLDKMLVYGGMLLTLLFLFALLYFFKW</sequence>
<keyword evidence="3 10" id="KW-0812">Transmembrane</keyword>
<feature type="region of interest" description="Disordered" evidence="9">
    <location>
        <begin position="95"/>
        <end position="118"/>
    </location>
</feature>
<evidence type="ECO:0000256" key="6">
    <source>
        <dbReference type="ARBA" id="ARBA00023034"/>
    </source>
</evidence>
<keyword evidence="5 10" id="KW-1133">Transmembrane helix</keyword>
<dbReference type="OrthoDB" id="158360at2759"/>
<dbReference type="RefSeq" id="XP_004333946.1">
    <property type="nucleotide sequence ID" value="XM_004333898.1"/>
</dbReference>
<reference evidence="11 12" key="1">
    <citation type="journal article" date="2013" name="Genome Biol.">
        <title>Genome of Acanthamoeba castellanii highlights extensive lateral gene transfer and early evolution of tyrosine kinase signaling.</title>
        <authorList>
            <person name="Clarke M."/>
            <person name="Lohan A.J."/>
            <person name="Liu B."/>
            <person name="Lagkouvardos I."/>
            <person name="Roy S."/>
            <person name="Zafar N."/>
            <person name="Bertelli C."/>
            <person name="Schilde C."/>
            <person name="Kianianmomeni A."/>
            <person name="Burglin T.R."/>
            <person name="Frech C."/>
            <person name="Turcotte B."/>
            <person name="Kopec K.O."/>
            <person name="Synnott J.M."/>
            <person name="Choo C."/>
            <person name="Paponov I."/>
            <person name="Finkler A."/>
            <person name="Soon Heng Tan C."/>
            <person name="Hutchins A.P."/>
            <person name="Weinmeier T."/>
            <person name="Rattei T."/>
            <person name="Chu J.S."/>
            <person name="Gimenez G."/>
            <person name="Irimia M."/>
            <person name="Rigden D.J."/>
            <person name="Fitzpatrick D.A."/>
            <person name="Lorenzo-Morales J."/>
            <person name="Bateman A."/>
            <person name="Chiu C.H."/>
            <person name="Tang P."/>
            <person name="Hegemann P."/>
            <person name="Fromm H."/>
            <person name="Raoult D."/>
            <person name="Greub G."/>
            <person name="Miranda-Saavedra D."/>
            <person name="Chen N."/>
            <person name="Nash P."/>
            <person name="Ginger M.L."/>
            <person name="Horn M."/>
            <person name="Schaap P."/>
            <person name="Caler L."/>
            <person name="Loftus B."/>
        </authorList>
    </citation>
    <scope>NUCLEOTIDE SEQUENCE [LARGE SCALE GENOMIC DNA]</scope>
    <source>
        <strain evidence="11 12">Neff</strain>
    </source>
</reference>
<gene>
    <name evidence="11" type="ORF">ACA1_399820</name>
</gene>
<accession>L8GGQ6</accession>
<feature type="compositionally biased region" description="Basic and acidic residues" evidence="9">
    <location>
        <begin position="106"/>
        <end position="117"/>
    </location>
</feature>
<dbReference type="GO" id="GO:0006906">
    <property type="term" value="P:vesicle fusion"/>
    <property type="evidence" value="ECO:0007669"/>
    <property type="project" value="TreeGrafter"/>
</dbReference>
<dbReference type="GO" id="GO:0000139">
    <property type="term" value="C:Golgi membrane"/>
    <property type="evidence" value="ECO:0007669"/>
    <property type="project" value="UniProtKB-SubCell"/>
</dbReference>
<dbReference type="OMA" id="LKYDSRH"/>
<dbReference type="CDD" id="cd15863">
    <property type="entry name" value="SNARE_GS27"/>
    <property type="match status" value="1"/>
</dbReference>
<dbReference type="PIRSF" id="PIRSF028865">
    <property type="entry name" value="Membrin-2"/>
    <property type="match status" value="1"/>
</dbReference>
<dbReference type="GO" id="GO:0012507">
    <property type="term" value="C:ER to Golgi transport vesicle membrane"/>
    <property type="evidence" value="ECO:0007669"/>
    <property type="project" value="TreeGrafter"/>
</dbReference>
<dbReference type="Proteomes" id="UP000011083">
    <property type="component" value="Unassembled WGS sequence"/>
</dbReference>
<feature type="transmembrane region" description="Helical" evidence="10">
    <location>
        <begin position="197"/>
        <end position="217"/>
    </location>
</feature>
<dbReference type="KEGG" id="acan:ACA1_399820"/>
<dbReference type="Gene3D" id="1.20.5.110">
    <property type="match status" value="1"/>
</dbReference>
<keyword evidence="6" id="KW-0333">Golgi apparatus</keyword>
<evidence type="ECO:0000256" key="1">
    <source>
        <dbReference type="ARBA" id="ARBA00004409"/>
    </source>
</evidence>
<dbReference type="GO" id="GO:0000149">
    <property type="term" value="F:SNARE binding"/>
    <property type="evidence" value="ECO:0007669"/>
    <property type="project" value="TreeGrafter"/>
</dbReference>
<dbReference type="GO" id="GO:0031201">
    <property type="term" value="C:SNARE complex"/>
    <property type="evidence" value="ECO:0007669"/>
    <property type="project" value="TreeGrafter"/>
</dbReference>
<keyword evidence="4 8" id="KW-0653">Protein transport</keyword>
<evidence type="ECO:0000313" key="12">
    <source>
        <dbReference type="Proteomes" id="UP000011083"/>
    </source>
</evidence>
<evidence type="ECO:0000256" key="5">
    <source>
        <dbReference type="ARBA" id="ARBA00022989"/>
    </source>
</evidence>
<dbReference type="GO" id="GO:0015031">
    <property type="term" value="P:protein transport"/>
    <property type="evidence" value="ECO:0007669"/>
    <property type="project" value="UniProtKB-KW"/>
</dbReference>
<dbReference type="PANTHER" id="PTHR21230">
    <property type="entry name" value="VESICLE TRANSPORT V-SNARE PROTEIN VTI1-RELATED"/>
    <property type="match status" value="1"/>
</dbReference>
<dbReference type="STRING" id="1257118.L8GGQ6"/>
<evidence type="ECO:0000256" key="3">
    <source>
        <dbReference type="ARBA" id="ARBA00022692"/>
    </source>
</evidence>
<dbReference type="GO" id="GO:0031902">
    <property type="term" value="C:late endosome membrane"/>
    <property type="evidence" value="ECO:0007669"/>
    <property type="project" value="TreeGrafter"/>
</dbReference>
<keyword evidence="12" id="KW-1185">Reference proteome</keyword>
<name>L8GGQ6_ACACF</name>
<dbReference type="PANTHER" id="PTHR21230:SF1">
    <property type="entry name" value="GOLGI SNAP RECEPTOR COMPLEX MEMBER 2"/>
    <property type="match status" value="1"/>
</dbReference>